<evidence type="ECO:0000313" key="4">
    <source>
        <dbReference type="Proteomes" id="UP001224775"/>
    </source>
</evidence>
<dbReference type="AlphaFoldDB" id="A0AAD9DIC3"/>
<evidence type="ECO:0000256" key="1">
    <source>
        <dbReference type="SAM" id="MobiDB-lite"/>
    </source>
</evidence>
<name>A0AAD9DIC3_9STRA</name>
<keyword evidence="2" id="KW-0812">Transmembrane</keyword>
<feature type="transmembrane region" description="Helical" evidence="2">
    <location>
        <begin position="20"/>
        <end position="42"/>
    </location>
</feature>
<gene>
    <name evidence="3" type="ORF">QTG54_002538</name>
</gene>
<organism evidence="3 4">
    <name type="scientific">Skeletonema marinoi</name>
    <dbReference type="NCBI Taxonomy" id="267567"/>
    <lineage>
        <taxon>Eukaryota</taxon>
        <taxon>Sar</taxon>
        <taxon>Stramenopiles</taxon>
        <taxon>Ochrophyta</taxon>
        <taxon>Bacillariophyta</taxon>
        <taxon>Coscinodiscophyceae</taxon>
        <taxon>Thalassiosirophycidae</taxon>
        <taxon>Thalassiosirales</taxon>
        <taxon>Skeletonemataceae</taxon>
        <taxon>Skeletonema</taxon>
        <taxon>Skeletonema marinoi-dohrnii complex</taxon>
    </lineage>
</organism>
<sequence length="399" mass="44601">MSRRHRPLSTSRYKYYKCILNLTMGVAAATILVQYSYTLIYLHQQAVRDAAQINDQFTAPPAVTKKCTCVDCNEDKVCGGLWLGNRYPGMPSEEEAIHIKMHIVVSHCKNSLDWMPKYLEGFKNVASIHVISKCGQEVKGAPNETTTVVIPNVGRCDHAFAYYITEILPQLITKTATTTTYDNSIIVFLKDTTMERIHQNRVAGGQLRHIDLKSLVRIASSVNGFACGLDLGGGNGKQSAYHDVSTLYKQEMTAYEKGEKDYKNGDVVPFRSNYSTFGDFYKALNATLPSDLVQVCYGGVFATSTEHIFKQDMNVWRTLEKALERGDNIQEGHFAERSWGPLLATPLKPFQIEALRNHSTSVREQHWAMHGTLMSEPTYSPTSFNPPADSPASGTHNKN</sequence>
<comment type="caution">
    <text evidence="3">The sequence shown here is derived from an EMBL/GenBank/DDBJ whole genome shotgun (WGS) entry which is preliminary data.</text>
</comment>
<keyword evidence="2" id="KW-0472">Membrane</keyword>
<keyword evidence="2" id="KW-1133">Transmembrane helix</keyword>
<evidence type="ECO:0000256" key="2">
    <source>
        <dbReference type="SAM" id="Phobius"/>
    </source>
</evidence>
<protein>
    <submittedName>
        <fullName evidence="3">Uncharacterized protein</fullName>
    </submittedName>
</protein>
<accession>A0AAD9DIC3</accession>
<reference evidence="3" key="1">
    <citation type="submission" date="2023-06" db="EMBL/GenBank/DDBJ databases">
        <title>Survivors Of The Sea: Transcriptome response of Skeletonema marinoi to long-term dormancy.</title>
        <authorList>
            <person name="Pinder M.I.M."/>
            <person name="Kourtchenko O."/>
            <person name="Robertson E.K."/>
            <person name="Larsson T."/>
            <person name="Maumus F."/>
            <person name="Osuna-Cruz C.M."/>
            <person name="Vancaester E."/>
            <person name="Stenow R."/>
            <person name="Vandepoele K."/>
            <person name="Ploug H."/>
            <person name="Bruchert V."/>
            <person name="Godhe A."/>
            <person name="Topel M."/>
        </authorList>
    </citation>
    <scope>NUCLEOTIDE SEQUENCE</scope>
    <source>
        <strain evidence="3">R05AC</strain>
    </source>
</reference>
<feature type="region of interest" description="Disordered" evidence="1">
    <location>
        <begin position="378"/>
        <end position="399"/>
    </location>
</feature>
<evidence type="ECO:0000313" key="3">
    <source>
        <dbReference type="EMBL" id="KAK1747194.1"/>
    </source>
</evidence>
<proteinExistence type="predicted"/>
<keyword evidence="4" id="KW-1185">Reference proteome</keyword>
<dbReference type="Proteomes" id="UP001224775">
    <property type="component" value="Unassembled WGS sequence"/>
</dbReference>
<dbReference type="EMBL" id="JATAAI010000003">
    <property type="protein sequence ID" value="KAK1747194.1"/>
    <property type="molecule type" value="Genomic_DNA"/>
</dbReference>